<dbReference type="AlphaFoldDB" id="A0A8J6HYV6"/>
<comment type="caution">
    <text evidence="1">The sequence shown here is derived from an EMBL/GenBank/DDBJ whole genome shotgun (WGS) entry which is preliminary data.</text>
</comment>
<protein>
    <submittedName>
        <fullName evidence="1">Uncharacterized protein</fullName>
    </submittedName>
</protein>
<dbReference type="EMBL" id="JAAKDE010000004">
    <property type="protein sequence ID" value="MBA2132371.1"/>
    <property type="molecule type" value="Genomic_DNA"/>
</dbReference>
<proteinExistence type="predicted"/>
<sequence length="123" mass="13994">MEVPEELPLEIKASDIFFKLENNSPVALTVEVWLSPNPINREQPDADPEAVKNLLHIAANKEETSVLKLDPDEFTRLVESKTIYHLITFVNDSEGQGQIEKDDYLKITSWAKVTCTVNKREGR</sequence>
<organism evidence="1 2">
    <name type="scientific">Capillibacterium thermochitinicola</name>
    <dbReference type="NCBI Taxonomy" id="2699427"/>
    <lineage>
        <taxon>Bacteria</taxon>
        <taxon>Bacillati</taxon>
        <taxon>Bacillota</taxon>
        <taxon>Capillibacterium</taxon>
    </lineage>
</organism>
<evidence type="ECO:0000313" key="1">
    <source>
        <dbReference type="EMBL" id="MBA2132371.1"/>
    </source>
</evidence>
<dbReference type="RefSeq" id="WP_181338827.1">
    <property type="nucleotide sequence ID" value="NZ_JAAKDE010000004.1"/>
</dbReference>
<accession>A0A8J6HYV6</accession>
<name>A0A8J6HYV6_9FIRM</name>
<reference evidence="1" key="1">
    <citation type="submission" date="2020-06" db="EMBL/GenBank/DDBJ databases">
        <title>Novel chitinolytic bacterium.</title>
        <authorList>
            <person name="Ungkulpasvich U."/>
            <person name="Kosugi A."/>
            <person name="Uke A."/>
        </authorList>
    </citation>
    <scope>NUCLEOTIDE SEQUENCE</scope>
    <source>
        <strain evidence="1">UUS1-1</strain>
    </source>
</reference>
<evidence type="ECO:0000313" key="2">
    <source>
        <dbReference type="Proteomes" id="UP000657177"/>
    </source>
</evidence>
<gene>
    <name evidence="1" type="ORF">G5B42_02250</name>
</gene>
<keyword evidence="2" id="KW-1185">Reference proteome</keyword>
<dbReference type="Proteomes" id="UP000657177">
    <property type="component" value="Unassembled WGS sequence"/>
</dbReference>